<comment type="caution">
    <text evidence="2">The sequence shown here is derived from an EMBL/GenBank/DDBJ whole genome shotgun (WGS) entry which is preliminary data.</text>
</comment>
<dbReference type="Proteomes" id="UP001209540">
    <property type="component" value="Unassembled WGS sequence"/>
</dbReference>
<evidence type="ECO:0000313" key="2">
    <source>
        <dbReference type="EMBL" id="KAI9261562.1"/>
    </source>
</evidence>
<reference evidence="2" key="2">
    <citation type="submission" date="2023-02" db="EMBL/GenBank/DDBJ databases">
        <authorList>
            <consortium name="DOE Joint Genome Institute"/>
            <person name="Mondo S.J."/>
            <person name="Chang Y."/>
            <person name="Wang Y."/>
            <person name="Ahrendt S."/>
            <person name="Andreopoulos W."/>
            <person name="Barry K."/>
            <person name="Beard J."/>
            <person name="Benny G.L."/>
            <person name="Blankenship S."/>
            <person name="Bonito G."/>
            <person name="Cuomo C."/>
            <person name="Desiro A."/>
            <person name="Gervers K.A."/>
            <person name="Hundley H."/>
            <person name="Kuo A."/>
            <person name="LaButti K."/>
            <person name="Lang B.F."/>
            <person name="Lipzen A."/>
            <person name="O'Donnell K."/>
            <person name="Pangilinan J."/>
            <person name="Reynolds N."/>
            <person name="Sandor L."/>
            <person name="Smith M.W."/>
            <person name="Tsang A."/>
            <person name="Grigoriev I.V."/>
            <person name="Stajich J.E."/>
            <person name="Spatafora J.W."/>
        </authorList>
    </citation>
    <scope>NUCLEOTIDE SEQUENCE</scope>
    <source>
        <strain evidence="2">RSA 2281</strain>
    </source>
</reference>
<protein>
    <submittedName>
        <fullName evidence="2">Uncharacterized protein</fullName>
    </submittedName>
</protein>
<feature type="transmembrane region" description="Helical" evidence="1">
    <location>
        <begin position="24"/>
        <end position="46"/>
    </location>
</feature>
<name>A0AAD5JZ29_9FUNG</name>
<keyword evidence="1" id="KW-0812">Transmembrane</keyword>
<gene>
    <name evidence="2" type="ORF">BDA99DRAFT_511748</name>
</gene>
<organism evidence="2 3">
    <name type="scientific">Phascolomyces articulosus</name>
    <dbReference type="NCBI Taxonomy" id="60185"/>
    <lineage>
        <taxon>Eukaryota</taxon>
        <taxon>Fungi</taxon>
        <taxon>Fungi incertae sedis</taxon>
        <taxon>Mucoromycota</taxon>
        <taxon>Mucoromycotina</taxon>
        <taxon>Mucoromycetes</taxon>
        <taxon>Mucorales</taxon>
        <taxon>Lichtheimiaceae</taxon>
        <taxon>Phascolomyces</taxon>
    </lineage>
</organism>
<dbReference type="EMBL" id="JAIXMP010000015">
    <property type="protein sequence ID" value="KAI9261562.1"/>
    <property type="molecule type" value="Genomic_DNA"/>
</dbReference>
<reference evidence="2" key="1">
    <citation type="journal article" date="2022" name="IScience">
        <title>Evolution of zygomycete secretomes and the origins of terrestrial fungal ecologies.</title>
        <authorList>
            <person name="Chang Y."/>
            <person name="Wang Y."/>
            <person name="Mondo S."/>
            <person name="Ahrendt S."/>
            <person name="Andreopoulos W."/>
            <person name="Barry K."/>
            <person name="Beard J."/>
            <person name="Benny G.L."/>
            <person name="Blankenship S."/>
            <person name="Bonito G."/>
            <person name="Cuomo C."/>
            <person name="Desiro A."/>
            <person name="Gervers K.A."/>
            <person name="Hundley H."/>
            <person name="Kuo A."/>
            <person name="LaButti K."/>
            <person name="Lang B.F."/>
            <person name="Lipzen A."/>
            <person name="O'Donnell K."/>
            <person name="Pangilinan J."/>
            <person name="Reynolds N."/>
            <person name="Sandor L."/>
            <person name="Smith M.E."/>
            <person name="Tsang A."/>
            <person name="Grigoriev I.V."/>
            <person name="Stajich J.E."/>
            <person name="Spatafora J.W."/>
        </authorList>
    </citation>
    <scope>NUCLEOTIDE SEQUENCE</scope>
    <source>
        <strain evidence="2">RSA 2281</strain>
    </source>
</reference>
<keyword evidence="3" id="KW-1185">Reference proteome</keyword>
<dbReference type="AlphaFoldDB" id="A0AAD5JZ29"/>
<keyword evidence="1" id="KW-0472">Membrane</keyword>
<proteinExistence type="predicted"/>
<accession>A0AAD5JZ29</accession>
<sequence>MHMLDGSRVASRNESLLSIRSISFWYFIFIPIGFLFFGVDSYYHLVICITWWRKKKTYSCEVATNVLHFASCPASTAYATRITGAPHAGIRRLEVCNLYSVCPDSFGCSMGQIMSSPLPDFFLAFISGELFS</sequence>
<keyword evidence="1" id="KW-1133">Transmembrane helix</keyword>
<evidence type="ECO:0000256" key="1">
    <source>
        <dbReference type="SAM" id="Phobius"/>
    </source>
</evidence>
<evidence type="ECO:0000313" key="3">
    <source>
        <dbReference type="Proteomes" id="UP001209540"/>
    </source>
</evidence>